<sequence>MVDSDRQRGLPERYVSARAEPGVAPDSREPVGTMFAALYGDFVPHPWQDPDSDRDVYRLFYDRSLALGWLDDLGGVVSRTADGFAERETGAAGLWGMNDAGREHPLGTPDVPLIAWFQVGAEPPVPGERPLPVQPFLRCVDDVMARLGTLTLRAVQILLPVQCLGKPPRPHPALQPSLPTAAWFADGNDQARTRIRVTLDSGQSASLPRAVPRIRHWLSRLDQDVFVCESQSLTEHDPLVETLPFGDHLWNGPPQHRATFHGTLTEWSLDALGWLGGFFADLSIRHDVTTPLVLTASRT</sequence>
<evidence type="ECO:0000313" key="2">
    <source>
        <dbReference type="EMBL" id="PRX51090.1"/>
    </source>
</evidence>
<dbReference type="EMBL" id="PVNH01000001">
    <property type="protein sequence ID" value="PRX51090.1"/>
    <property type="molecule type" value="Genomic_DNA"/>
</dbReference>
<protein>
    <submittedName>
        <fullName evidence="2">Uncharacterized protein</fullName>
    </submittedName>
</protein>
<organism evidence="2 3">
    <name type="scientific">Prauserella shujinwangii</name>
    <dbReference type="NCBI Taxonomy" id="1453103"/>
    <lineage>
        <taxon>Bacteria</taxon>
        <taxon>Bacillati</taxon>
        <taxon>Actinomycetota</taxon>
        <taxon>Actinomycetes</taxon>
        <taxon>Pseudonocardiales</taxon>
        <taxon>Pseudonocardiaceae</taxon>
        <taxon>Prauserella</taxon>
    </lineage>
</organism>
<accession>A0A2T0M2Y9</accession>
<evidence type="ECO:0000313" key="3">
    <source>
        <dbReference type="Proteomes" id="UP000238362"/>
    </source>
</evidence>
<gene>
    <name evidence="2" type="ORF">B0I33_101243</name>
</gene>
<feature type="compositionally biased region" description="Basic and acidic residues" evidence="1">
    <location>
        <begin position="1"/>
        <end position="11"/>
    </location>
</feature>
<evidence type="ECO:0000256" key="1">
    <source>
        <dbReference type="SAM" id="MobiDB-lite"/>
    </source>
</evidence>
<name>A0A2T0M2Y9_9PSEU</name>
<reference evidence="2 3" key="1">
    <citation type="submission" date="2018-03" db="EMBL/GenBank/DDBJ databases">
        <title>Genomic Encyclopedia of Type Strains, Phase III (KMG-III): the genomes of soil and plant-associated and newly described type strains.</title>
        <authorList>
            <person name="Whitman W."/>
        </authorList>
    </citation>
    <scope>NUCLEOTIDE SEQUENCE [LARGE SCALE GENOMIC DNA]</scope>
    <source>
        <strain evidence="2 3">CGMCC 4.7125</strain>
    </source>
</reference>
<feature type="region of interest" description="Disordered" evidence="1">
    <location>
        <begin position="1"/>
        <end position="27"/>
    </location>
</feature>
<dbReference type="AlphaFoldDB" id="A0A2T0M2Y9"/>
<dbReference type="Proteomes" id="UP000238362">
    <property type="component" value="Unassembled WGS sequence"/>
</dbReference>
<comment type="caution">
    <text evidence="2">The sequence shown here is derived from an EMBL/GenBank/DDBJ whole genome shotgun (WGS) entry which is preliminary data.</text>
</comment>
<keyword evidence="3" id="KW-1185">Reference proteome</keyword>
<proteinExistence type="predicted"/>
<dbReference type="RefSeq" id="WP_219927105.1">
    <property type="nucleotide sequence ID" value="NZ_PVNH01000001.1"/>
</dbReference>